<keyword evidence="2" id="KW-1133">Transmembrane helix</keyword>
<evidence type="ECO:0000256" key="2">
    <source>
        <dbReference type="SAM" id="Phobius"/>
    </source>
</evidence>
<protein>
    <submittedName>
        <fullName evidence="3">Uncharacterized protein</fullName>
    </submittedName>
</protein>
<sequence length="123" mass="13604">MNNTTPNIAARATASPPWYATVIETFVDIVGKTLLVIIALFLIVLSVAVSLYLAYTLLYWIVYWPASLIARRISRSSDGEEVGPMDFGERGYELVTHHEGNNLEDGSTLGDDSECKEHNEAEV</sequence>
<dbReference type="EMBL" id="JBHFEH010000117">
    <property type="protein sequence ID" value="KAL2046511.1"/>
    <property type="molecule type" value="Genomic_DNA"/>
</dbReference>
<keyword evidence="2" id="KW-0472">Membrane</keyword>
<gene>
    <name evidence="3" type="ORF">ABVK25_011792</name>
</gene>
<reference evidence="3 4" key="1">
    <citation type="submission" date="2024-09" db="EMBL/GenBank/DDBJ databases">
        <title>Rethinking Asexuality: The Enigmatic Case of Functional Sexual Genes in Lepraria (Stereocaulaceae).</title>
        <authorList>
            <person name="Doellman M."/>
            <person name="Sun Y."/>
            <person name="Barcenas-Pena A."/>
            <person name="Lumbsch H.T."/>
            <person name="Grewe F."/>
        </authorList>
    </citation>
    <scope>NUCLEOTIDE SEQUENCE [LARGE SCALE GENOMIC DNA]</scope>
    <source>
        <strain evidence="3 4">Grewe 0041</strain>
    </source>
</reference>
<evidence type="ECO:0000313" key="3">
    <source>
        <dbReference type="EMBL" id="KAL2046511.1"/>
    </source>
</evidence>
<proteinExistence type="predicted"/>
<evidence type="ECO:0000256" key="1">
    <source>
        <dbReference type="SAM" id="MobiDB-lite"/>
    </source>
</evidence>
<dbReference type="Proteomes" id="UP001590951">
    <property type="component" value="Unassembled WGS sequence"/>
</dbReference>
<accession>A0ABR4ALY9</accession>
<evidence type="ECO:0000313" key="4">
    <source>
        <dbReference type="Proteomes" id="UP001590951"/>
    </source>
</evidence>
<keyword evidence="2" id="KW-0812">Transmembrane</keyword>
<feature type="transmembrane region" description="Helical" evidence="2">
    <location>
        <begin position="34"/>
        <end position="62"/>
    </location>
</feature>
<comment type="caution">
    <text evidence="3">The sequence shown here is derived from an EMBL/GenBank/DDBJ whole genome shotgun (WGS) entry which is preliminary data.</text>
</comment>
<keyword evidence="4" id="KW-1185">Reference proteome</keyword>
<feature type="region of interest" description="Disordered" evidence="1">
    <location>
        <begin position="99"/>
        <end position="123"/>
    </location>
</feature>
<organism evidence="3 4">
    <name type="scientific">Lepraria finkii</name>
    <dbReference type="NCBI Taxonomy" id="1340010"/>
    <lineage>
        <taxon>Eukaryota</taxon>
        <taxon>Fungi</taxon>
        <taxon>Dikarya</taxon>
        <taxon>Ascomycota</taxon>
        <taxon>Pezizomycotina</taxon>
        <taxon>Lecanoromycetes</taxon>
        <taxon>OSLEUM clade</taxon>
        <taxon>Lecanoromycetidae</taxon>
        <taxon>Lecanorales</taxon>
        <taxon>Lecanorineae</taxon>
        <taxon>Stereocaulaceae</taxon>
        <taxon>Lepraria</taxon>
    </lineage>
</organism>
<name>A0ABR4ALY9_9LECA</name>
<feature type="compositionally biased region" description="Basic and acidic residues" evidence="1">
    <location>
        <begin position="113"/>
        <end position="123"/>
    </location>
</feature>